<evidence type="ECO:0000313" key="4">
    <source>
        <dbReference type="Proteomes" id="UP000245263"/>
    </source>
</evidence>
<evidence type="ECO:0000256" key="1">
    <source>
        <dbReference type="ARBA" id="ARBA00010282"/>
    </source>
</evidence>
<organism evidence="3 4">
    <name type="scientific">Leptospira kobayashii</name>
    <dbReference type="NCBI Taxonomy" id="1917830"/>
    <lineage>
        <taxon>Bacteria</taxon>
        <taxon>Pseudomonadati</taxon>
        <taxon>Spirochaetota</taxon>
        <taxon>Spirochaetia</taxon>
        <taxon>Leptospirales</taxon>
        <taxon>Leptospiraceae</taxon>
        <taxon>Leptospira</taxon>
    </lineage>
</organism>
<dbReference type="Pfam" id="PF02657">
    <property type="entry name" value="SufE"/>
    <property type="match status" value="1"/>
</dbReference>
<dbReference type="EMBL" id="AP025028">
    <property type="protein sequence ID" value="BDA80103.1"/>
    <property type="molecule type" value="Genomic_DNA"/>
</dbReference>
<dbReference type="PANTHER" id="PTHR43597:SF5">
    <property type="entry name" value="SUFE-LIKE PROTEIN 2, CHLOROPLASTIC"/>
    <property type="match status" value="1"/>
</dbReference>
<keyword evidence="4" id="KW-1185">Reference proteome</keyword>
<sequence length="146" mass="16641">MNRLNDITMKKSIAEIQKEIIEEFSDLQDWEEKFQYLIELGEELPPYPEEKRSDAYIVPGCQAKVWVYPKLENGALTFFADSDTALTKGLIAILIRVFSDHSPEEIANASLGFIEEIGLSKFLSISRRNGLSSMVNMLQNFAKHPQ</sequence>
<reference evidence="3 4" key="1">
    <citation type="submission" date="2021-08" db="EMBL/GenBank/DDBJ databases">
        <title>Complete genome sequence of Leptospira kobayashii strain E30.</title>
        <authorList>
            <person name="Nakao R."/>
            <person name="Nakamura S."/>
            <person name="Masuzawa T."/>
            <person name="Koizumi N."/>
        </authorList>
    </citation>
    <scope>NUCLEOTIDE SEQUENCE [LARGE SCALE GENOMIC DNA]</scope>
    <source>
        <strain evidence="3 4">E30</strain>
    </source>
</reference>
<comment type="similarity">
    <text evidence="1">Belongs to the SufE family.</text>
</comment>
<protein>
    <submittedName>
        <fullName evidence="3">Fe-S metabolism protein SufE</fullName>
    </submittedName>
</protein>
<evidence type="ECO:0000259" key="2">
    <source>
        <dbReference type="Pfam" id="PF02657"/>
    </source>
</evidence>
<dbReference type="Gene3D" id="3.90.1010.10">
    <property type="match status" value="1"/>
</dbReference>
<dbReference type="PANTHER" id="PTHR43597">
    <property type="entry name" value="SULFUR ACCEPTOR PROTEIN CSDE"/>
    <property type="match status" value="1"/>
</dbReference>
<dbReference type="Proteomes" id="UP000245263">
    <property type="component" value="Chromosome 1"/>
</dbReference>
<evidence type="ECO:0000313" key="3">
    <source>
        <dbReference type="EMBL" id="BDA80103.1"/>
    </source>
</evidence>
<name>A0ABM7UM41_9LEPT</name>
<dbReference type="SUPFAM" id="SSF82649">
    <property type="entry name" value="SufE/NifU"/>
    <property type="match status" value="1"/>
</dbReference>
<dbReference type="InterPro" id="IPR003808">
    <property type="entry name" value="Fe-S_metab-assoc_dom"/>
</dbReference>
<feature type="domain" description="Fe-S metabolism associated" evidence="2">
    <location>
        <begin position="21"/>
        <end position="140"/>
    </location>
</feature>
<accession>A0ABM7UM41</accession>
<proteinExistence type="inferred from homology"/>
<gene>
    <name evidence="3" type="ORF">LPTSP3_g30330</name>
</gene>